<proteinExistence type="predicted"/>
<gene>
    <name evidence="1" type="ORF">SDC9_201764</name>
</gene>
<dbReference type="EMBL" id="VSSQ01121984">
    <property type="protein sequence ID" value="MPN54095.1"/>
    <property type="molecule type" value="Genomic_DNA"/>
</dbReference>
<name>A0A645IRT3_9ZZZZ</name>
<dbReference type="AlphaFoldDB" id="A0A645IRT3"/>
<comment type="caution">
    <text evidence="1">The sequence shown here is derived from an EMBL/GenBank/DDBJ whole genome shotgun (WGS) entry which is preliminary data.</text>
</comment>
<reference evidence="1" key="1">
    <citation type="submission" date="2019-08" db="EMBL/GenBank/DDBJ databases">
        <authorList>
            <person name="Kucharzyk K."/>
            <person name="Murdoch R.W."/>
            <person name="Higgins S."/>
            <person name="Loffler F."/>
        </authorList>
    </citation>
    <scope>NUCLEOTIDE SEQUENCE</scope>
</reference>
<sequence length="130" mass="14588">MMDMHHIIANGKIGKGLYLFSRRSQRAPFGLSFLSQQFFFRYHRHLKSSAFKSLGEFPFQDGDTGIVLREKKLPGLIYPHHGTGGKENFVMFPLPMGDIIPQQFQMSLIGRNAAAFNLITAAKMKTAALG</sequence>
<evidence type="ECO:0000313" key="1">
    <source>
        <dbReference type="EMBL" id="MPN54095.1"/>
    </source>
</evidence>
<accession>A0A645IRT3</accession>
<protein>
    <submittedName>
        <fullName evidence="1">Uncharacterized protein</fullName>
    </submittedName>
</protein>
<organism evidence="1">
    <name type="scientific">bioreactor metagenome</name>
    <dbReference type="NCBI Taxonomy" id="1076179"/>
    <lineage>
        <taxon>unclassified sequences</taxon>
        <taxon>metagenomes</taxon>
        <taxon>ecological metagenomes</taxon>
    </lineage>
</organism>